<dbReference type="InterPro" id="IPR050833">
    <property type="entry name" value="Poly_Biosynth_Transport"/>
</dbReference>
<dbReference type="PANTHER" id="PTHR30250">
    <property type="entry name" value="PST FAMILY PREDICTED COLANIC ACID TRANSPORTER"/>
    <property type="match status" value="1"/>
</dbReference>
<feature type="transmembrane region" description="Helical" evidence="6">
    <location>
        <begin position="423"/>
        <end position="444"/>
    </location>
</feature>
<feature type="transmembrane region" description="Helical" evidence="6">
    <location>
        <begin position="179"/>
        <end position="198"/>
    </location>
</feature>
<feature type="transmembrane region" description="Helical" evidence="6">
    <location>
        <begin position="392"/>
        <end position="411"/>
    </location>
</feature>
<feature type="transmembrane region" description="Helical" evidence="6">
    <location>
        <begin position="119"/>
        <end position="140"/>
    </location>
</feature>
<sequence>MLKSLLVHVSNYTTASVLVTLASVISFPILTRLLSVEEYGVMNLVATALALLVGIGKLGLQHSALRYYSEVRAGKHAAGLGQYEATVAFGMVASALVVAVFWAVVSQWVPERVWNDPRVAPLFLLTAGLIVVRAFDSALINQLRAQERSRAITIYSVARRYAVLILTIGALLLVAGDLWGFYGATVLAETVATVWLAAWMWRRGRPSLKDFDPRLYRNMLVFGLPMIGYELSSVILAMGDRYVIQNLLGPEPLGHYAAAYNLCDYVRAVFLASFSAAVVPMYLRIWEEQGREATLELLHRFLHLYIMVAMLVIAGLSATGGELIGLLASPKYREGAEVIPYVIAGMAFDGLVMVAGAGLYIEKRSKAGMGLVAVCAVLNIALNFLLIPMLGLIGAGVATVASYAALLLLALRMGHERLPVRLPVVAFLKFGAIGLAMYAALMHIEFEHELLTLAARIAAGAVLYPAMVLLADKAARQWASQGWSRLTRGHAGAIRAELP</sequence>
<feature type="transmembrane region" description="Helical" evidence="6">
    <location>
        <begin position="338"/>
        <end position="361"/>
    </location>
</feature>
<keyword evidence="3 6" id="KW-0812">Transmembrane</keyword>
<feature type="transmembrane region" description="Helical" evidence="6">
    <location>
        <begin position="258"/>
        <end position="283"/>
    </location>
</feature>
<feature type="transmembrane region" description="Helical" evidence="6">
    <location>
        <begin position="152"/>
        <end position="173"/>
    </location>
</feature>
<name>A0ABY6MW03_9BURK</name>
<feature type="transmembrane region" description="Helical" evidence="6">
    <location>
        <begin position="40"/>
        <end position="60"/>
    </location>
</feature>
<feature type="transmembrane region" description="Helical" evidence="6">
    <location>
        <begin position="81"/>
        <end position="104"/>
    </location>
</feature>
<feature type="transmembrane region" description="Helical" evidence="6">
    <location>
        <begin position="219"/>
        <end position="238"/>
    </location>
</feature>
<evidence type="ECO:0000313" key="8">
    <source>
        <dbReference type="Proteomes" id="UP001163266"/>
    </source>
</evidence>
<dbReference type="CDD" id="cd13128">
    <property type="entry name" value="MATE_Wzx_like"/>
    <property type="match status" value="1"/>
</dbReference>
<feature type="transmembrane region" description="Helical" evidence="6">
    <location>
        <begin position="368"/>
        <end position="386"/>
    </location>
</feature>
<proteinExistence type="predicted"/>
<accession>A0ABY6MW03</accession>
<evidence type="ECO:0000256" key="6">
    <source>
        <dbReference type="SAM" id="Phobius"/>
    </source>
</evidence>
<feature type="transmembrane region" description="Helical" evidence="6">
    <location>
        <begin position="304"/>
        <end position="326"/>
    </location>
</feature>
<comment type="subcellular location">
    <subcellularLocation>
        <location evidence="1">Cell membrane</location>
        <topology evidence="1">Multi-pass membrane protein</topology>
    </subcellularLocation>
</comment>
<organism evidence="7 8">
    <name type="scientific">Caldimonas aquatica</name>
    <dbReference type="NCBI Taxonomy" id="376175"/>
    <lineage>
        <taxon>Bacteria</taxon>
        <taxon>Pseudomonadati</taxon>
        <taxon>Pseudomonadota</taxon>
        <taxon>Betaproteobacteria</taxon>
        <taxon>Burkholderiales</taxon>
        <taxon>Sphaerotilaceae</taxon>
        <taxon>Caldimonas</taxon>
    </lineage>
</organism>
<keyword evidence="5 6" id="KW-0472">Membrane</keyword>
<evidence type="ECO:0000313" key="7">
    <source>
        <dbReference type="EMBL" id="UZD56186.1"/>
    </source>
</evidence>
<keyword evidence="2" id="KW-1003">Cell membrane</keyword>
<feature type="transmembrane region" description="Helical" evidence="6">
    <location>
        <begin position="12"/>
        <end position="34"/>
    </location>
</feature>
<protein>
    <submittedName>
        <fullName evidence="7">Oligosaccharide flippase family protein</fullName>
    </submittedName>
</protein>
<dbReference type="EMBL" id="CP110257">
    <property type="protein sequence ID" value="UZD56186.1"/>
    <property type="molecule type" value="Genomic_DNA"/>
</dbReference>
<keyword evidence="4 6" id="KW-1133">Transmembrane helix</keyword>
<evidence type="ECO:0000256" key="4">
    <source>
        <dbReference type="ARBA" id="ARBA00022989"/>
    </source>
</evidence>
<dbReference type="PANTHER" id="PTHR30250:SF11">
    <property type="entry name" value="O-ANTIGEN TRANSPORTER-RELATED"/>
    <property type="match status" value="1"/>
</dbReference>
<evidence type="ECO:0000256" key="5">
    <source>
        <dbReference type="ARBA" id="ARBA00023136"/>
    </source>
</evidence>
<evidence type="ECO:0000256" key="1">
    <source>
        <dbReference type="ARBA" id="ARBA00004651"/>
    </source>
</evidence>
<dbReference type="InterPro" id="IPR002797">
    <property type="entry name" value="Polysacc_synth"/>
</dbReference>
<evidence type="ECO:0000256" key="2">
    <source>
        <dbReference type="ARBA" id="ARBA00022475"/>
    </source>
</evidence>
<keyword evidence="8" id="KW-1185">Reference proteome</keyword>
<dbReference type="Pfam" id="PF01943">
    <property type="entry name" value="Polysacc_synt"/>
    <property type="match status" value="1"/>
</dbReference>
<feature type="transmembrane region" description="Helical" evidence="6">
    <location>
        <begin position="450"/>
        <end position="471"/>
    </location>
</feature>
<gene>
    <name evidence="7" type="ORF">OMP39_06335</name>
</gene>
<dbReference type="RefSeq" id="WP_264894066.1">
    <property type="nucleotide sequence ID" value="NZ_CP110257.1"/>
</dbReference>
<reference evidence="7" key="1">
    <citation type="submission" date="2022-10" db="EMBL/GenBank/DDBJ databases">
        <title>Complete genome sequence of Schlegelella aquatica LMG 23380.</title>
        <authorList>
            <person name="Musilova J."/>
            <person name="Kourilova X."/>
            <person name="Bezdicek M."/>
            <person name="Hermankova K."/>
            <person name="Obruca S."/>
            <person name="Sedlar K."/>
        </authorList>
    </citation>
    <scope>NUCLEOTIDE SEQUENCE</scope>
    <source>
        <strain evidence="7">LMG 23380</strain>
    </source>
</reference>
<dbReference type="Proteomes" id="UP001163266">
    <property type="component" value="Chromosome"/>
</dbReference>
<evidence type="ECO:0000256" key="3">
    <source>
        <dbReference type="ARBA" id="ARBA00022692"/>
    </source>
</evidence>